<dbReference type="AlphaFoldDB" id="A0A7W6S262"/>
<evidence type="ECO:0000256" key="1">
    <source>
        <dbReference type="SAM" id="MobiDB-lite"/>
    </source>
</evidence>
<reference evidence="2 3" key="1">
    <citation type="submission" date="2020-08" db="EMBL/GenBank/DDBJ databases">
        <title>Genome sequencing of Purple Non-Sulfur Bacteria from various extreme environments.</title>
        <authorList>
            <person name="Mayer M."/>
        </authorList>
    </citation>
    <scope>NUCLEOTIDE SEQUENCE [LARGE SCALE GENOMIC DNA]</scope>
    <source>
        <strain evidence="2 3">JA135</strain>
    </source>
</reference>
<name>A0A7W6S262_9PROT</name>
<evidence type="ECO:0000313" key="2">
    <source>
        <dbReference type="EMBL" id="MBB4287498.1"/>
    </source>
</evidence>
<sequence length="174" mass="19261">MADTAPVEVTVVQVGRVNRGSLIALAVAEVTIAEVPIRLQAIPVRRAPGGGLIVQEPHTRGPGGAWYQACILPPEVHSALGSLIRAELTKCALVFTRLVGNSLRCPDRPALNCKKTRCLVREPEYGKKTKPRTKQSKQNTRRQRLKLNRVPARRNAESEIPSCTFYKQKVTQIY</sequence>
<feature type="region of interest" description="Disordered" evidence="1">
    <location>
        <begin position="124"/>
        <end position="148"/>
    </location>
</feature>
<gene>
    <name evidence="2" type="ORF">GGD88_003247</name>
</gene>
<keyword evidence="3" id="KW-1185">Reference proteome</keyword>
<organism evidence="2 3">
    <name type="scientific">Roseospira goensis</name>
    <dbReference type="NCBI Taxonomy" id="391922"/>
    <lineage>
        <taxon>Bacteria</taxon>
        <taxon>Pseudomonadati</taxon>
        <taxon>Pseudomonadota</taxon>
        <taxon>Alphaproteobacteria</taxon>
        <taxon>Rhodospirillales</taxon>
        <taxon>Rhodospirillaceae</taxon>
        <taxon>Roseospira</taxon>
    </lineage>
</organism>
<accession>A0A7W6S262</accession>
<dbReference type="RefSeq" id="WP_184437304.1">
    <property type="nucleotide sequence ID" value="NZ_JACIGI010000039.1"/>
</dbReference>
<proteinExistence type="predicted"/>
<dbReference type="Proteomes" id="UP000555728">
    <property type="component" value="Unassembled WGS sequence"/>
</dbReference>
<evidence type="ECO:0000313" key="3">
    <source>
        <dbReference type="Proteomes" id="UP000555728"/>
    </source>
</evidence>
<comment type="caution">
    <text evidence="2">The sequence shown here is derived from an EMBL/GenBank/DDBJ whole genome shotgun (WGS) entry which is preliminary data.</text>
</comment>
<dbReference type="EMBL" id="JACIGI010000039">
    <property type="protein sequence ID" value="MBB4287498.1"/>
    <property type="molecule type" value="Genomic_DNA"/>
</dbReference>
<protein>
    <submittedName>
        <fullName evidence="2">Uncharacterized protein</fullName>
    </submittedName>
</protein>
<feature type="compositionally biased region" description="Basic residues" evidence="1">
    <location>
        <begin position="128"/>
        <end position="147"/>
    </location>
</feature>